<evidence type="ECO:0000313" key="1">
    <source>
        <dbReference type="EMBL" id="MBA8915991.1"/>
    </source>
</evidence>
<reference evidence="1 2" key="1">
    <citation type="submission" date="2020-08" db="EMBL/GenBank/DDBJ databases">
        <title>Genomic Encyclopedia of Type Strains, Phase IV (KMG-IV): sequencing the most valuable type-strain genomes for metagenomic binning, comparative biology and taxonomic classification.</title>
        <authorList>
            <person name="Goeker M."/>
        </authorList>
    </citation>
    <scope>NUCLEOTIDE SEQUENCE [LARGE SCALE GENOMIC DNA]</scope>
    <source>
        <strain evidence="1 2">DSM 11490</strain>
    </source>
</reference>
<accession>A0AA40VEZ8</accession>
<dbReference type="AlphaFoldDB" id="A0AA40VEZ8"/>
<name>A0AA40VEZ8_9HYPH</name>
<protein>
    <submittedName>
        <fullName evidence="1">Uncharacterized protein</fullName>
    </submittedName>
</protein>
<keyword evidence="2" id="KW-1185">Reference proteome</keyword>
<comment type="caution">
    <text evidence="1">The sequence shown here is derived from an EMBL/GenBank/DDBJ whole genome shotgun (WGS) entry which is preliminary data.</text>
</comment>
<evidence type="ECO:0000313" key="2">
    <source>
        <dbReference type="Proteomes" id="UP000543554"/>
    </source>
</evidence>
<dbReference type="Proteomes" id="UP000543554">
    <property type="component" value="Unassembled WGS sequence"/>
</dbReference>
<dbReference type="EMBL" id="JACJIB010000012">
    <property type="protein sequence ID" value="MBA8915991.1"/>
    <property type="molecule type" value="Genomic_DNA"/>
</dbReference>
<sequence>MAAMVMMAGVVGAAGTLICLMPRLDSFFEW</sequence>
<gene>
    <name evidence="1" type="ORF">HNR51_005108</name>
</gene>
<proteinExistence type="predicted"/>
<organism evidence="1 2">
    <name type="scientific">Methylorubrum thiocyanatum</name>
    <dbReference type="NCBI Taxonomy" id="47958"/>
    <lineage>
        <taxon>Bacteria</taxon>
        <taxon>Pseudomonadati</taxon>
        <taxon>Pseudomonadota</taxon>
        <taxon>Alphaproteobacteria</taxon>
        <taxon>Hyphomicrobiales</taxon>
        <taxon>Methylobacteriaceae</taxon>
        <taxon>Methylorubrum</taxon>
    </lineage>
</organism>